<dbReference type="OMA" id="VEYQFYH"/>
<gene>
    <name evidence="6" type="ORF">SOCG_00923</name>
</gene>
<evidence type="ECO:0000313" key="6">
    <source>
        <dbReference type="EMBL" id="EPX73166.1"/>
    </source>
</evidence>
<proteinExistence type="predicted"/>
<dbReference type="PANTHER" id="PTHR43461:SF1">
    <property type="entry name" value="TRANSMEMBRANE PROTEIN 256"/>
    <property type="match status" value="1"/>
</dbReference>
<dbReference type="GO" id="GO:0016020">
    <property type="term" value="C:membrane"/>
    <property type="evidence" value="ECO:0007669"/>
    <property type="project" value="UniProtKB-SubCell"/>
</dbReference>
<dbReference type="VEuPathDB" id="FungiDB:SOCG_00923"/>
<evidence type="ECO:0000256" key="1">
    <source>
        <dbReference type="ARBA" id="ARBA00004141"/>
    </source>
</evidence>
<comment type="subcellular location">
    <subcellularLocation>
        <location evidence="1">Membrane</location>
        <topology evidence="1">Multi-pass membrane protein</topology>
    </subcellularLocation>
</comment>
<protein>
    <submittedName>
        <fullName evidence="6">DUF423 protein</fullName>
    </submittedName>
</protein>
<feature type="transmembrane region" description="Helical" evidence="5">
    <location>
        <begin position="100"/>
        <end position="117"/>
    </location>
</feature>
<evidence type="ECO:0000313" key="7">
    <source>
        <dbReference type="Proteomes" id="UP000016088"/>
    </source>
</evidence>
<feature type="transmembrane region" description="Helical" evidence="5">
    <location>
        <begin position="69"/>
        <end position="88"/>
    </location>
</feature>
<evidence type="ECO:0000256" key="2">
    <source>
        <dbReference type="ARBA" id="ARBA00022692"/>
    </source>
</evidence>
<name>S9PVP5_SCHOY</name>
<evidence type="ECO:0000256" key="5">
    <source>
        <dbReference type="SAM" id="Phobius"/>
    </source>
</evidence>
<sequence>MAIWNAAALMGLLGVGLGAYGSHGLQKRVQDPHLLKSWSTGSTYLMFHALAVMAISLHPKYGKSKWSAPLMIGGSTLFSGSIFALVLLPKTSPFRKYLGPITPLGGLLMIAGWSTMLL</sequence>
<dbReference type="RefSeq" id="XP_013018797.1">
    <property type="nucleotide sequence ID" value="XM_013163343.1"/>
</dbReference>
<dbReference type="GeneID" id="25029907"/>
<keyword evidence="3 5" id="KW-1133">Transmembrane helix</keyword>
<keyword evidence="2 5" id="KW-0812">Transmembrane</keyword>
<evidence type="ECO:0000256" key="4">
    <source>
        <dbReference type="ARBA" id="ARBA00023136"/>
    </source>
</evidence>
<keyword evidence="7" id="KW-1185">Reference proteome</keyword>
<dbReference type="PANTHER" id="PTHR43461">
    <property type="entry name" value="TRANSMEMBRANE PROTEIN 256"/>
    <property type="match status" value="1"/>
</dbReference>
<dbReference type="Pfam" id="PF04241">
    <property type="entry name" value="DUF423"/>
    <property type="match status" value="1"/>
</dbReference>
<dbReference type="HOGENOM" id="CLU_096548_0_2_1"/>
<dbReference type="eggNOG" id="KOG3472">
    <property type="taxonomic scope" value="Eukaryota"/>
</dbReference>
<dbReference type="EMBL" id="KE503207">
    <property type="protein sequence ID" value="EPX73166.1"/>
    <property type="molecule type" value="Genomic_DNA"/>
</dbReference>
<dbReference type="InterPro" id="IPR006696">
    <property type="entry name" value="DUF423"/>
</dbReference>
<keyword evidence="4 5" id="KW-0472">Membrane</keyword>
<accession>S9PVP5</accession>
<dbReference type="AlphaFoldDB" id="S9PVP5"/>
<dbReference type="Proteomes" id="UP000016088">
    <property type="component" value="Unassembled WGS sequence"/>
</dbReference>
<feature type="transmembrane region" description="Helical" evidence="5">
    <location>
        <begin position="37"/>
        <end position="57"/>
    </location>
</feature>
<reference evidence="6 7" key="1">
    <citation type="journal article" date="2011" name="Science">
        <title>Comparative functional genomics of the fission yeasts.</title>
        <authorList>
            <person name="Rhind N."/>
            <person name="Chen Z."/>
            <person name="Yassour M."/>
            <person name="Thompson D.A."/>
            <person name="Haas B.J."/>
            <person name="Habib N."/>
            <person name="Wapinski I."/>
            <person name="Roy S."/>
            <person name="Lin M.F."/>
            <person name="Heiman D.I."/>
            <person name="Young S.K."/>
            <person name="Furuya K."/>
            <person name="Guo Y."/>
            <person name="Pidoux A."/>
            <person name="Chen H.M."/>
            <person name="Robbertse B."/>
            <person name="Goldberg J.M."/>
            <person name="Aoki K."/>
            <person name="Bayne E.H."/>
            <person name="Berlin A.M."/>
            <person name="Desjardins C.A."/>
            <person name="Dobbs E."/>
            <person name="Dukaj L."/>
            <person name="Fan L."/>
            <person name="FitzGerald M.G."/>
            <person name="French C."/>
            <person name="Gujja S."/>
            <person name="Hansen K."/>
            <person name="Keifenheim D."/>
            <person name="Levin J.Z."/>
            <person name="Mosher R.A."/>
            <person name="Mueller C.A."/>
            <person name="Pfiffner J."/>
            <person name="Priest M."/>
            <person name="Russ C."/>
            <person name="Smialowska A."/>
            <person name="Swoboda P."/>
            <person name="Sykes S.M."/>
            <person name="Vaughn M."/>
            <person name="Vengrova S."/>
            <person name="Yoder R."/>
            <person name="Zeng Q."/>
            <person name="Allshire R."/>
            <person name="Baulcombe D."/>
            <person name="Birren B.W."/>
            <person name="Brown W."/>
            <person name="Ekwall K."/>
            <person name="Kellis M."/>
            <person name="Leatherwood J."/>
            <person name="Levin H."/>
            <person name="Margalit H."/>
            <person name="Martienssen R."/>
            <person name="Nieduszynski C.A."/>
            <person name="Spatafora J.W."/>
            <person name="Friedman N."/>
            <person name="Dalgaard J.Z."/>
            <person name="Baumann P."/>
            <person name="Niki H."/>
            <person name="Regev A."/>
            <person name="Nusbaum C."/>
        </authorList>
    </citation>
    <scope>NUCLEOTIDE SEQUENCE [LARGE SCALE GENOMIC DNA]</scope>
    <source>
        <strain evidence="7">yFS286</strain>
    </source>
</reference>
<evidence type="ECO:0000256" key="3">
    <source>
        <dbReference type="ARBA" id="ARBA00022989"/>
    </source>
</evidence>
<organism evidence="6 7">
    <name type="scientific">Schizosaccharomyces octosporus (strain yFS286)</name>
    <name type="common">Fission yeast</name>
    <name type="synonym">Octosporomyces octosporus</name>
    <dbReference type="NCBI Taxonomy" id="483514"/>
    <lineage>
        <taxon>Eukaryota</taxon>
        <taxon>Fungi</taxon>
        <taxon>Dikarya</taxon>
        <taxon>Ascomycota</taxon>
        <taxon>Taphrinomycotina</taxon>
        <taxon>Schizosaccharomycetes</taxon>
        <taxon>Schizosaccharomycetales</taxon>
        <taxon>Schizosaccharomycetaceae</taxon>
        <taxon>Schizosaccharomyces</taxon>
    </lineage>
</organism>